<feature type="compositionally biased region" description="Polar residues" evidence="2">
    <location>
        <begin position="422"/>
        <end position="434"/>
    </location>
</feature>
<dbReference type="Proteomes" id="UP000288716">
    <property type="component" value="Unassembled WGS sequence"/>
</dbReference>
<dbReference type="PANTHER" id="PTHR15672:SF8">
    <property type="entry name" value="PROTEIN ENCORE"/>
    <property type="match status" value="1"/>
</dbReference>
<dbReference type="VEuPathDB" id="VectorBase:LDEU001210"/>
<dbReference type="STRING" id="299467.A0A443STL8"/>
<feature type="compositionally biased region" description="Low complexity" evidence="2">
    <location>
        <begin position="437"/>
        <end position="448"/>
    </location>
</feature>
<feature type="domain" description="R3H" evidence="3">
    <location>
        <begin position="205"/>
        <end position="268"/>
    </location>
</feature>
<sequence>METVVKDERVKDNQSTKSQRRLSKQEEVDFGNDGGCNGRNEVITDNGFVVPVTIHVEDRGDVIPEVDAVYKSTKRLQQLEDCLSPESEYTSPMHLETTRQSMSLGSQLASNGETVTEKDKKRSKVLIRSKALSDDASPPPDIEALRLNTNRLSNQKGGSQGSSQGSNDGSSPSLSRDSSTETYTDSTGTDLQQFLIETLQNPKDRIHLLKFEQEMTTLVKDKDRQFYKFPQMSSYHRMLVHRVAAFFGMEHNVDTSGNAVVVNKSKSTRIPDMKFSDYVKEGNDEPKKLILKRDSASFEESSGQCSNNNGKEKSPDRRGGNSNLSDSRRSKSFEEREERYEKARARIFNQGSSSSTSEAAETNANLSSENEQYFGVASSADRDHKSSSPLNSHDDKANWNVENKQWSSTDSECSGRPHHLQLQKQNRLANSLDSDTTKSITASSSMSSSNGMFLTPDSCISDRAITCNEDVKPSVTKASSFGGMTGLNYENSSTSKRLTKAVSINMPRSSDSNYVSSGAAFTTPTFQELKQQQNQTQSQLSQQQSSQVSTPASHSNATLHRKQVQQQWPPNSSMPQFHQSQPQQHMQPQPVQIMNNQMHQWTGYHPNNSMLVFGNPMGNVYRNAGDASKNAMHQVIANAGPPGQAYVYMPYAQPQQSQPVMNGKQMNSNNSNRTMNHNRSLTGQFSAMSFNSQMQRETRSRKPNGGKNENYQKQSFGTSQMQGTFRPHSHALPMNAASNGQYPFCYLQPQTVNGPANQATVVPEHLIYQNSTLQPSIMFLGSNPGLANQYQNSIPVQLQQIPVPIPQQTQSASAPPPHLPSQSQVIRNIQPSVQQAALHYPVPYQFVNQVHPSQTSQVSNAGFQYGAAVKPQMSHCLPVYMVSNGNSMSANQATTVRPMGQSGALLPTPYTHPRSSLYLTPSPPQTAQTPPLALPASGPSQYVGYTICTSPPSASAVNNAAINQNAALSAAASQFMTMFRAHTAAAAMNPANLGNQLNHSGANRIPHPNHRVIPNHNPQRYNELADFQASNSNKYSNNNVPKKKQ</sequence>
<accession>A0A443STL8</accession>
<evidence type="ECO:0000313" key="6">
    <source>
        <dbReference type="Proteomes" id="UP000288716"/>
    </source>
</evidence>
<dbReference type="OrthoDB" id="278430at2759"/>
<evidence type="ECO:0000256" key="1">
    <source>
        <dbReference type="ARBA" id="ARBA00022553"/>
    </source>
</evidence>
<feature type="region of interest" description="Disordered" evidence="2">
    <location>
        <begin position="152"/>
        <end position="187"/>
    </location>
</feature>
<feature type="region of interest" description="Disordered" evidence="2">
    <location>
        <begin position="1"/>
        <end position="37"/>
    </location>
</feature>
<feature type="compositionally biased region" description="Basic and acidic residues" evidence="2">
    <location>
        <begin position="310"/>
        <end position="319"/>
    </location>
</feature>
<dbReference type="InterPro" id="IPR036867">
    <property type="entry name" value="R3H_dom_sf"/>
</dbReference>
<evidence type="ECO:0000259" key="4">
    <source>
        <dbReference type="PROSITE" id="PS51673"/>
    </source>
</evidence>
<dbReference type="SMART" id="SM00393">
    <property type="entry name" value="R3H"/>
    <property type="match status" value="1"/>
</dbReference>
<gene>
    <name evidence="5" type="ORF">B4U80_11065</name>
</gene>
<dbReference type="InterPro" id="IPR051937">
    <property type="entry name" value="R3H_domain_containing"/>
</dbReference>
<keyword evidence="1" id="KW-0597">Phosphoprotein</keyword>
<feature type="region of interest" description="Disordered" evidence="2">
    <location>
        <begin position="995"/>
        <end position="1017"/>
    </location>
</feature>
<feature type="compositionally biased region" description="Polar residues" evidence="2">
    <location>
        <begin position="298"/>
        <end position="309"/>
    </location>
</feature>
<feature type="compositionally biased region" description="Polar residues" evidence="2">
    <location>
        <begin position="1028"/>
        <end position="1045"/>
    </location>
</feature>
<dbReference type="PROSITE" id="PS51673">
    <property type="entry name" value="SUZ"/>
    <property type="match status" value="1"/>
</dbReference>
<feature type="region of interest" description="Disordered" evidence="2">
    <location>
        <begin position="1026"/>
        <end position="1045"/>
    </location>
</feature>
<feature type="compositionally biased region" description="Polar residues" evidence="2">
    <location>
        <begin position="400"/>
        <end position="412"/>
    </location>
</feature>
<dbReference type="SUPFAM" id="SSF82708">
    <property type="entry name" value="R3H domain"/>
    <property type="match status" value="1"/>
</dbReference>
<dbReference type="Gene3D" id="3.30.1370.50">
    <property type="entry name" value="R3H-like domain"/>
    <property type="match status" value="1"/>
</dbReference>
<feature type="domain" description="SUZ" evidence="4">
    <location>
        <begin position="269"/>
        <end position="352"/>
    </location>
</feature>
<evidence type="ECO:0000256" key="2">
    <source>
        <dbReference type="SAM" id="MobiDB-lite"/>
    </source>
</evidence>
<dbReference type="AlphaFoldDB" id="A0A443STL8"/>
<reference evidence="5 6" key="1">
    <citation type="journal article" date="2018" name="Gigascience">
        <title>Genomes of trombidid mites reveal novel predicted allergens and laterally-transferred genes associated with secondary metabolism.</title>
        <authorList>
            <person name="Dong X."/>
            <person name="Chaisiri K."/>
            <person name="Xia D."/>
            <person name="Armstrong S.D."/>
            <person name="Fang Y."/>
            <person name="Donnelly M.J."/>
            <person name="Kadowaki T."/>
            <person name="McGarry J.W."/>
            <person name="Darby A.C."/>
            <person name="Makepeace B.L."/>
        </authorList>
    </citation>
    <scope>NUCLEOTIDE SEQUENCE [LARGE SCALE GENOMIC DNA]</scope>
    <source>
        <strain evidence="5">UoL-UT</strain>
    </source>
</reference>
<feature type="compositionally biased region" description="Low complexity" evidence="2">
    <location>
        <begin position="152"/>
        <end position="177"/>
    </location>
</feature>
<feature type="compositionally biased region" description="Polar residues" evidence="2">
    <location>
        <begin position="101"/>
        <end position="114"/>
    </location>
</feature>
<organism evidence="5 6">
    <name type="scientific">Leptotrombidium deliense</name>
    <dbReference type="NCBI Taxonomy" id="299467"/>
    <lineage>
        <taxon>Eukaryota</taxon>
        <taxon>Metazoa</taxon>
        <taxon>Ecdysozoa</taxon>
        <taxon>Arthropoda</taxon>
        <taxon>Chelicerata</taxon>
        <taxon>Arachnida</taxon>
        <taxon>Acari</taxon>
        <taxon>Acariformes</taxon>
        <taxon>Trombidiformes</taxon>
        <taxon>Prostigmata</taxon>
        <taxon>Anystina</taxon>
        <taxon>Parasitengona</taxon>
        <taxon>Trombiculoidea</taxon>
        <taxon>Trombiculidae</taxon>
        <taxon>Leptotrombidium</taxon>
    </lineage>
</organism>
<feature type="compositionally biased region" description="Low complexity" evidence="2">
    <location>
        <begin position="573"/>
        <end position="587"/>
    </location>
</feature>
<dbReference type="EMBL" id="NCKV01000360">
    <property type="protein sequence ID" value="RWS30830.1"/>
    <property type="molecule type" value="Genomic_DNA"/>
</dbReference>
<feature type="region of interest" description="Disordered" evidence="2">
    <location>
        <begin position="529"/>
        <end position="587"/>
    </location>
</feature>
<evidence type="ECO:0000313" key="5">
    <source>
        <dbReference type="EMBL" id="RWS30830.1"/>
    </source>
</evidence>
<feature type="region of interest" description="Disordered" evidence="2">
    <location>
        <begin position="690"/>
        <end position="713"/>
    </location>
</feature>
<name>A0A443STL8_9ACAR</name>
<dbReference type="InterPro" id="IPR024771">
    <property type="entry name" value="SUZ"/>
</dbReference>
<proteinExistence type="predicted"/>
<comment type="caution">
    <text evidence="5">The sequence shown here is derived from an EMBL/GenBank/DDBJ whole genome shotgun (WGS) entry which is preliminary data.</text>
</comment>
<dbReference type="PANTHER" id="PTHR15672">
    <property type="entry name" value="CAMP-REGULATED PHOSPHOPROTEIN 21 RELATED R3H DOMAIN CONTAINING PROTEIN"/>
    <property type="match status" value="1"/>
</dbReference>
<dbReference type="InterPro" id="IPR001374">
    <property type="entry name" value="R3H_dom"/>
</dbReference>
<feature type="compositionally biased region" description="Basic and acidic residues" evidence="2">
    <location>
        <begin position="1"/>
        <end position="14"/>
    </location>
</feature>
<protein>
    <submittedName>
        <fullName evidence="5">cAMP-regulated phosphoprotein 21-like isoform X2</fullName>
    </submittedName>
</protein>
<feature type="region of interest" description="Disordered" evidence="2">
    <location>
        <begin position="101"/>
        <end position="124"/>
    </location>
</feature>
<feature type="compositionally biased region" description="Basic and acidic residues" evidence="2">
    <location>
        <begin position="326"/>
        <end position="344"/>
    </location>
</feature>
<dbReference type="GO" id="GO:0003676">
    <property type="term" value="F:nucleic acid binding"/>
    <property type="evidence" value="ECO:0007669"/>
    <property type="project" value="UniProtKB-UniRule"/>
</dbReference>
<dbReference type="PROSITE" id="PS51061">
    <property type="entry name" value="R3H"/>
    <property type="match status" value="1"/>
</dbReference>
<feature type="region of interest" description="Disordered" evidence="2">
    <location>
        <begin position="295"/>
        <end position="448"/>
    </location>
</feature>
<keyword evidence="6" id="KW-1185">Reference proteome</keyword>
<feature type="compositionally biased region" description="Basic and acidic residues" evidence="2">
    <location>
        <begin position="380"/>
        <end position="397"/>
    </location>
</feature>
<dbReference type="Pfam" id="PF12752">
    <property type="entry name" value="SUZ"/>
    <property type="match status" value="1"/>
</dbReference>
<evidence type="ECO:0000259" key="3">
    <source>
        <dbReference type="PROSITE" id="PS51061"/>
    </source>
</evidence>
<dbReference type="CDD" id="cd02642">
    <property type="entry name" value="R3H_encore_like"/>
    <property type="match status" value="1"/>
</dbReference>
<feature type="compositionally biased region" description="Low complexity" evidence="2">
    <location>
        <begin position="531"/>
        <end position="549"/>
    </location>
</feature>
<feature type="compositionally biased region" description="Low complexity" evidence="2">
    <location>
        <begin position="352"/>
        <end position="365"/>
    </location>
</feature>
<dbReference type="Pfam" id="PF01424">
    <property type="entry name" value="R3H"/>
    <property type="match status" value="1"/>
</dbReference>
<feature type="compositionally biased region" description="Polar residues" evidence="2">
    <location>
        <begin position="550"/>
        <end position="571"/>
    </location>
</feature>